<feature type="domain" description="Heterokaryon incompatibility" evidence="1">
    <location>
        <begin position="159"/>
        <end position="307"/>
    </location>
</feature>
<comment type="caution">
    <text evidence="2">The sequence shown here is derived from an EMBL/GenBank/DDBJ whole genome shotgun (WGS) entry which is preliminary data.</text>
</comment>
<sequence>MSDLCQYCRCISFKPDTLRDVVPSSGTLTLTLGTVAWVRSNTGCPFCRIIRRVIIAEKKTAVYQMPLSDDYRFKVFHTIGKSPGRRTALQLCCFLRPRLSGDVEIHRVKAWVDHCTDTHSSCIRRSSDSNLESFPGLDVLRLIDVEDNCLVEAINKPRYVSLSYVWGSVSNFRLTKANRWRLMRLGSIINIWDDLPRTIKDAIVFVRLLGLRYLWVDSLCLLQNDPEDLAKGINVMDQIYEMAWLTIVAACGHDANAGLPGVQKDSREAETVSLTEVQPGIQLGIYPDLDRLLGTTAYATRAWTFQEHLLSRRIVYFIADKVFFRCQESECSELWVDDPEPGRYEGAFGPVLPSRLTMEMPIRNYSTVLTSYTRRALTNQNDALSAMSGIIRRFSVAMRSRIFEGLPCCALDAFVLFEGTRLRRRNGFPSYSWTGWIGEVRCRVPDYLSDWLKDHTWIVWYHRSACGIINPVWDPEQNDFSTDDPKFEGYRDRSPFHCPELSLSTTRTVPTEVLGTTLPIPPSYPILQFWTLACFYRIGDIDVFRGWTELIGSRGDPCGNVHLDDFEQTNFEQNQCFEFILLSEEPRRYYTGRGVYKVMLLKWQDGVAERRGIGIVFKDKFQESYSPGPVWKEILLA</sequence>
<evidence type="ECO:0000313" key="2">
    <source>
        <dbReference type="EMBL" id="KAK1753807.1"/>
    </source>
</evidence>
<evidence type="ECO:0000313" key="3">
    <source>
        <dbReference type="Proteomes" id="UP001239445"/>
    </source>
</evidence>
<evidence type="ECO:0000259" key="1">
    <source>
        <dbReference type="Pfam" id="PF06985"/>
    </source>
</evidence>
<dbReference type="Pfam" id="PF06985">
    <property type="entry name" value="HET"/>
    <property type="match status" value="1"/>
</dbReference>
<organism evidence="2 3">
    <name type="scientific">Echria macrotheca</name>
    <dbReference type="NCBI Taxonomy" id="438768"/>
    <lineage>
        <taxon>Eukaryota</taxon>
        <taxon>Fungi</taxon>
        <taxon>Dikarya</taxon>
        <taxon>Ascomycota</taxon>
        <taxon>Pezizomycotina</taxon>
        <taxon>Sordariomycetes</taxon>
        <taxon>Sordariomycetidae</taxon>
        <taxon>Sordariales</taxon>
        <taxon>Schizotheciaceae</taxon>
        <taxon>Echria</taxon>
    </lineage>
</organism>
<reference evidence="2" key="1">
    <citation type="submission" date="2023-06" db="EMBL/GenBank/DDBJ databases">
        <title>Genome-scale phylogeny and comparative genomics of the fungal order Sordariales.</title>
        <authorList>
            <consortium name="Lawrence Berkeley National Laboratory"/>
            <person name="Hensen N."/>
            <person name="Bonometti L."/>
            <person name="Westerberg I."/>
            <person name="Brannstrom I.O."/>
            <person name="Guillou S."/>
            <person name="Cros-Aarteil S."/>
            <person name="Calhoun S."/>
            <person name="Haridas S."/>
            <person name="Kuo A."/>
            <person name="Mondo S."/>
            <person name="Pangilinan J."/>
            <person name="Riley R."/>
            <person name="Labutti K."/>
            <person name="Andreopoulos B."/>
            <person name="Lipzen A."/>
            <person name="Chen C."/>
            <person name="Yanf M."/>
            <person name="Daum C."/>
            <person name="Ng V."/>
            <person name="Clum A."/>
            <person name="Steindorff A."/>
            <person name="Ohm R."/>
            <person name="Martin F."/>
            <person name="Silar P."/>
            <person name="Natvig D."/>
            <person name="Lalanne C."/>
            <person name="Gautier V."/>
            <person name="Ament-Velasquez S.L."/>
            <person name="Kruys A."/>
            <person name="Hutchinson M.I."/>
            <person name="Powell A.J."/>
            <person name="Barry K."/>
            <person name="Miller A.N."/>
            <person name="Grigoriev I.V."/>
            <person name="Debuchy R."/>
            <person name="Gladieux P."/>
            <person name="Thoren M.H."/>
            <person name="Johannesson H."/>
        </authorList>
    </citation>
    <scope>NUCLEOTIDE SEQUENCE</scope>
    <source>
        <strain evidence="2">PSN4</strain>
    </source>
</reference>
<dbReference type="PANTHER" id="PTHR33112:SF12">
    <property type="entry name" value="HETEROKARYON INCOMPATIBILITY DOMAIN-CONTAINING PROTEIN"/>
    <property type="match status" value="1"/>
</dbReference>
<gene>
    <name evidence="2" type="ORF">QBC47DRAFT_430817</name>
</gene>
<name>A0AAJ0F4V3_9PEZI</name>
<keyword evidence="3" id="KW-1185">Reference proteome</keyword>
<dbReference type="InterPro" id="IPR010730">
    <property type="entry name" value="HET"/>
</dbReference>
<dbReference type="EMBL" id="MU839837">
    <property type="protein sequence ID" value="KAK1753807.1"/>
    <property type="molecule type" value="Genomic_DNA"/>
</dbReference>
<proteinExistence type="predicted"/>
<accession>A0AAJ0F4V3</accession>
<dbReference type="Proteomes" id="UP001239445">
    <property type="component" value="Unassembled WGS sequence"/>
</dbReference>
<dbReference type="PANTHER" id="PTHR33112">
    <property type="entry name" value="DOMAIN PROTEIN, PUTATIVE-RELATED"/>
    <property type="match status" value="1"/>
</dbReference>
<protein>
    <submittedName>
        <fullName evidence="2">HET-domain-containing protein</fullName>
    </submittedName>
</protein>
<dbReference type="AlphaFoldDB" id="A0AAJ0F4V3"/>